<organism evidence="1 2">
    <name type="scientific">Melastoma candidum</name>
    <dbReference type="NCBI Taxonomy" id="119954"/>
    <lineage>
        <taxon>Eukaryota</taxon>
        <taxon>Viridiplantae</taxon>
        <taxon>Streptophyta</taxon>
        <taxon>Embryophyta</taxon>
        <taxon>Tracheophyta</taxon>
        <taxon>Spermatophyta</taxon>
        <taxon>Magnoliopsida</taxon>
        <taxon>eudicotyledons</taxon>
        <taxon>Gunneridae</taxon>
        <taxon>Pentapetalae</taxon>
        <taxon>rosids</taxon>
        <taxon>malvids</taxon>
        <taxon>Myrtales</taxon>
        <taxon>Melastomataceae</taxon>
        <taxon>Melastomatoideae</taxon>
        <taxon>Melastomateae</taxon>
        <taxon>Melastoma</taxon>
    </lineage>
</organism>
<sequence length="686" mass="75794">MGLPQVSSSEGNLDGLCQDSLRSRNNQVGNAEEASTSDDSQYLEDQLVLKDMVASGGDGLGICTPRNLAGRLPVTRIVGFTTDGLKQQTGGASNEDLHLSLVHFERSDGDAGGSLMRKRMLSPLVQSFSLGKVGEPLDLDSSSFSITSTIDSRVETDWKKANFGRTRCDGLSRALSGCFETKSTTNYTSASPGFFLEGCLVKKMGQISHGGSLSSPLIEDIKKPRKSRSPGLAITVSTERTISSPLSLSPLGPKFPERMNVALGGEYNKNVTFNKYPRILDIECESDANTMFETDEDEFHGVTRSFEDVDLLSGEFRPSSMEDNPLRLWTLANKSSPRWRSAMRYLGVNPVSRSLIGSFEESLLSGRLVSGNLCQKIDGFLAILSISGGNFSPKSQKLPFSVSSVDGDSFLLYFASIDLPGRSSKCGAQRLRCDDAKQTVKSRLRVPMKGRIQLVLSNPERTPVHTFLCNYDLSDMPMGTKTFLRQKATLASTNTAILPKQKDLTLNTRRMVSSVSNSPQSVRELDSNMLQATILRITDSQRDSGKMCSPGNDKERGELSSFLLDCNAQRNEHGEDYLCEDCGGKRKSARGCSKVNENLAGTGALRYVLHLRFVCPFPKKNRRLAEKCKSDFQTKQREIALGKEKKFYLYNDLRVVFPQRHSDDDEGKLKVEYHYPDEPKYFNIGD</sequence>
<name>A0ACB9QKF9_9MYRT</name>
<protein>
    <submittedName>
        <fullName evidence="1">Uncharacterized protein</fullName>
    </submittedName>
</protein>
<dbReference type="Proteomes" id="UP001057402">
    <property type="component" value="Chromosome 6"/>
</dbReference>
<comment type="caution">
    <text evidence="1">The sequence shown here is derived from an EMBL/GenBank/DDBJ whole genome shotgun (WGS) entry which is preliminary data.</text>
</comment>
<evidence type="ECO:0000313" key="1">
    <source>
        <dbReference type="EMBL" id="KAI4366945.1"/>
    </source>
</evidence>
<reference evidence="2" key="1">
    <citation type="journal article" date="2023" name="Front. Plant Sci.">
        <title>Chromosomal-level genome assembly of Melastoma candidum provides insights into trichome evolution.</title>
        <authorList>
            <person name="Zhong Y."/>
            <person name="Wu W."/>
            <person name="Sun C."/>
            <person name="Zou P."/>
            <person name="Liu Y."/>
            <person name="Dai S."/>
            <person name="Zhou R."/>
        </authorList>
    </citation>
    <scope>NUCLEOTIDE SEQUENCE [LARGE SCALE GENOMIC DNA]</scope>
</reference>
<dbReference type="EMBL" id="CM042885">
    <property type="protein sequence ID" value="KAI4366945.1"/>
    <property type="molecule type" value="Genomic_DNA"/>
</dbReference>
<accession>A0ACB9QKF9</accession>
<proteinExistence type="predicted"/>
<gene>
    <name evidence="1" type="ORF">MLD38_022742</name>
</gene>
<keyword evidence="2" id="KW-1185">Reference proteome</keyword>
<evidence type="ECO:0000313" key="2">
    <source>
        <dbReference type="Proteomes" id="UP001057402"/>
    </source>
</evidence>